<gene>
    <name evidence="4" type="ORF">RQX22_07300</name>
</gene>
<dbReference type="Pfam" id="PF07676">
    <property type="entry name" value="PD40"/>
    <property type="match status" value="1"/>
</dbReference>
<dbReference type="Gene3D" id="2.120.10.30">
    <property type="entry name" value="TolB, C-terminal domain"/>
    <property type="match status" value="2"/>
</dbReference>
<reference evidence="4 5" key="1">
    <citation type="submission" date="2023-05" db="EMBL/GenBank/DDBJ databases">
        <authorList>
            <person name="Guo Y."/>
        </authorList>
    </citation>
    <scope>NUCLEOTIDE SEQUENCE [LARGE SCALE GENOMIC DNA]</scope>
    <source>
        <strain evidence="4 5">GR2756</strain>
    </source>
</reference>
<proteinExistence type="predicted"/>
<dbReference type="Gene3D" id="3.40.50.1820">
    <property type="entry name" value="alpha/beta hydrolase"/>
    <property type="match status" value="1"/>
</dbReference>
<dbReference type="PANTHER" id="PTHR42776:SF27">
    <property type="entry name" value="DIPEPTIDYL PEPTIDASE FAMILY MEMBER 6"/>
    <property type="match status" value="1"/>
</dbReference>
<dbReference type="EC" id="3.4.-.-" evidence="4"/>
<dbReference type="SUPFAM" id="SSF53474">
    <property type="entry name" value="alpha/beta-Hydrolases"/>
    <property type="match status" value="1"/>
</dbReference>
<dbReference type="SUPFAM" id="SSF82171">
    <property type="entry name" value="DPP6 N-terminal domain-like"/>
    <property type="match status" value="1"/>
</dbReference>
<dbReference type="InterPro" id="IPR011042">
    <property type="entry name" value="6-blade_b-propeller_TolB-like"/>
</dbReference>
<evidence type="ECO:0000259" key="3">
    <source>
        <dbReference type="Pfam" id="PF00326"/>
    </source>
</evidence>
<dbReference type="Pfam" id="PF00326">
    <property type="entry name" value="Peptidase_S9"/>
    <property type="match status" value="1"/>
</dbReference>
<dbReference type="InterPro" id="IPR001375">
    <property type="entry name" value="Peptidase_S9_cat"/>
</dbReference>
<comment type="caution">
    <text evidence="4">The sequence shown here is derived from an EMBL/GenBank/DDBJ whole genome shotgun (WGS) entry which is preliminary data.</text>
</comment>
<dbReference type="InterPro" id="IPR011659">
    <property type="entry name" value="WD40"/>
</dbReference>
<keyword evidence="5" id="KW-1185">Reference proteome</keyword>
<dbReference type="EMBL" id="JAVUPU010000003">
    <property type="protein sequence ID" value="MDT9598749.1"/>
    <property type="molecule type" value="Genomic_DNA"/>
</dbReference>
<accession>A0ABU3Q5Q9</accession>
<protein>
    <submittedName>
        <fullName evidence="4">S9 family peptidase</fullName>
        <ecNumber evidence="4">3.4.-.-</ecNumber>
    </submittedName>
</protein>
<evidence type="ECO:0000256" key="2">
    <source>
        <dbReference type="ARBA" id="ARBA00022825"/>
    </source>
</evidence>
<evidence type="ECO:0000256" key="1">
    <source>
        <dbReference type="ARBA" id="ARBA00022801"/>
    </source>
</evidence>
<dbReference type="RefSeq" id="WP_315725061.1">
    <property type="nucleotide sequence ID" value="NZ_JAVUPU010000003.1"/>
</dbReference>
<sequence length="661" mass="71479">MKTDLRDSPLFDEAKALHVAARQPGTGRISDAAEVSVSPDGKKAVFAGTLAEALEGTPKARICLTELEGGETHVLTFGPNSDRSPKFSPDGRHVAFLSDRRKGGDFQLHLLDPITGAASATPPVDGWVEYLHWSPDGSRILLGVAGHGADISGGQGAVASKQADNSLPSWIPDVQTGDEAFRWRRAYVYDLDSGSVRQASPDGINIWEAAWCGRGAIVAVASPGPGEGLWYNVGLQVIDIESGDSREVYRPDDQLGWPAASPSGKWIAVAEAICSDRWLVAGDLRIVETQGGEIRKVDTGNIDVTYAEWRSDDTLLIAGHRDFETVVALYDANSGACEDVWASDEVTAGGRYIQVSGFGDPGDCVLIGENFTRAPEIAIIRHGEYRCAKSLEVGFADELNALDSVEKVVWNAPDGLEIHGYLLKPKGTGPFPTILHVHGGPVWHWRPTWLGRGGIPFLMLLKRGYAIFYPNPRGSSGRGQAFARHIMGDMNGAETYDYLSGLDALVDRGIADPDRIGVTGGSYGGNMTSWLVTQDARFAAAVSVAPHTNQVTERLVSNIPHFMDMILQDDYTNPGGKYYTRSAIMFAKNVTTPTLNIAGILDKCTPPEEAVQFHNALLFNGTKSVLAVYPEEGHGIRTFPAVFDYCARLVGWFEDHIEGRS</sequence>
<dbReference type="PANTHER" id="PTHR42776">
    <property type="entry name" value="SERINE PEPTIDASE S9 FAMILY MEMBER"/>
    <property type="match status" value="1"/>
</dbReference>
<keyword evidence="1 4" id="KW-0378">Hydrolase</keyword>
<dbReference type="GO" id="GO:0016787">
    <property type="term" value="F:hydrolase activity"/>
    <property type="evidence" value="ECO:0007669"/>
    <property type="project" value="UniProtKB-KW"/>
</dbReference>
<keyword evidence="2" id="KW-0645">Protease</keyword>
<name>A0ABU3Q5Q9_9SPHN</name>
<keyword evidence="2" id="KW-0720">Serine protease</keyword>
<evidence type="ECO:0000313" key="5">
    <source>
        <dbReference type="Proteomes" id="UP001259572"/>
    </source>
</evidence>
<dbReference type="InterPro" id="IPR029058">
    <property type="entry name" value="AB_hydrolase_fold"/>
</dbReference>
<organism evidence="4 5">
    <name type="scientific">Sphingosinicella rhizophila</name>
    <dbReference type="NCBI Taxonomy" id="3050082"/>
    <lineage>
        <taxon>Bacteria</taxon>
        <taxon>Pseudomonadati</taxon>
        <taxon>Pseudomonadota</taxon>
        <taxon>Alphaproteobacteria</taxon>
        <taxon>Sphingomonadales</taxon>
        <taxon>Sphingosinicellaceae</taxon>
        <taxon>Sphingosinicella</taxon>
    </lineage>
</organism>
<evidence type="ECO:0000313" key="4">
    <source>
        <dbReference type="EMBL" id="MDT9598749.1"/>
    </source>
</evidence>
<dbReference type="Proteomes" id="UP001259572">
    <property type="component" value="Unassembled WGS sequence"/>
</dbReference>
<feature type="domain" description="Peptidase S9 prolyl oligopeptidase catalytic" evidence="3">
    <location>
        <begin position="460"/>
        <end position="658"/>
    </location>
</feature>